<evidence type="ECO:0000256" key="1">
    <source>
        <dbReference type="ARBA" id="ARBA00011900"/>
    </source>
</evidence>
<dbReference type="SUPFAM" id="SSF53335">
    <property type="entry name" value="S-adenosyl-L-methionine-dependent methyltransferases"/>
    <property type="match status" value="1"/>
</dbReference>
<protein>
    <recommendedName>
        <fullName evidence="1">site-specific DNA-methyltransferase (adenine-specific)</fullName>
        <ecNumber evidence="1">2.1.1.72</ecNumber>
    </recommendedName>
</protein>
<dbReference type="InterPro" id="IPR002052">
    <property type="entry name" value="DNA_methylase_N6_adenine_CS"/>
</dbReference>
<dbReference type="PANTHER" id="PTHR33841:SF1">
    <property type="entry name" value="DNA METHYLTRANSFERASE A"/>
    <property type="match status" value="1"/>
</dbReference>
<dbReference type="REBASE" id="94976">
    <property type="entry name" value="Hca12740ORF1505P"/>
</dbReference>
<dbReference type="InterPro" id="IPR029063">
    <property type="entry name" value="SAM-dependent_MTases_sf"/>
</dbReference>
<feature type="region of interest" description="Disordered" evidence="8">
    <location>
        <begin position="230"/>
        <end position="278"/>
    </location>
</feature>
<evidence type="ECO:0000256" key="4">
    <source>
        <dbReference type="ARBA" id="ARBA00022691"/>
    </source>
</evidence>
<keyword evidence="6" id="KW-0238">DNA-binding</keyword>
<dbReference type="InterPro" id="IPR011639">
    <property type="entry name" value="MethylTrfase_TaqI-like_dom"/>
</dbReference>
<dbReference type="GO" id="GO:0009007">
    <property type="term" value="F:site-specific DNA-methyltransferase (adenine-specific) activity"/>
    <property type="evidence" value="ECO:0007669"/>
    <property type="project" value="UniProtKB-EC"/>
</dbReference>
<dbReference type="PROSITE" id="PS00092">
    <property type="entry name" value="N6_MTASE"/>
    <property type="match status" value="1"/>
</dbReference>
<dbReference type="eggNOG" id="COG1002">
    <property type="taxonomic scope" value="Bacteria"/>
</dbReference>
<sequence>MTHLYPLSQHKANPQALTQSFKALIYELFSLEVAQASAQTLHDLEQSYGEFDFGGAIVCFASTSSSETLSSSSLGHTNLAFSLICSKPSATLSKSLYTKATQAINRAISSYNIIFFLNPQEDLLTISFATRREHKRATDQDVLEKVIIIKDISLLSPSKGHLRNLASIAKASKHKKQTPTPIDTLYQESIKALSIESLNENFYKEIVGIFIKLIDSIQLPLEVDCHDSATAESRNDKNLDSSDNALSPSLRGEAEAIHTKQTDSKKTAQNVSDSAKDSRIYDEKSGLCESTQGRALGVRNRRVDEAIADLSRKAESTSDNTKREFSLRLLSRLLFCKFLEKKGVIDQAIFSTTLSDSYYHEVLEPLFFSTLNTPRDARDYALLDPRVATLLDSIPYLNGGLFAPQKSDYYSPQKPTAYHTTLKVPNAPLQELFTLLESYHFSIDESTPNSQEVGLNPELLGMVFESLLSELFTDNRKDSTSSLRKSTGSYYTPREIVQYMCRSSLYQYLLSKLDSALGEQCGSVANFVKGTDTKSANLPQNLQSSHSPTANLRILEEENRAEQQSCREQTAPTPSLRGVAEAIHNQNADSNAKVDCHADKSARNDSTAQDSSGIALSPSLRGSEATAAIHTSTQAESTRDKTAEQQSSLRGVAEAIHNLIFNRDPSHLPQTAHPQILAALSTLKVLDPACGSGAFPIGLLQELLELGEILGDTRDAYTRKLEILQSNIYGIDIQPMATEISRLRCFLSLILEEEAKDIKPLPNLEFKFLSANSLLPLPQDSTLEYDGYQADKQKLESIRQDNFSADLSKRESLKQDYLKTAAHIARNLILHAQGESPLTSWNPYDPHSVAGFFDSEYMFGLQGFDIVIGNPPYVRAQKIDNKKQLKPHYSFYQGSSDLYMYFYELGYKTLNKNGVLSYITSNKWLQADYGSPLRKLLLTQTIIEHLEVGEVFNAKVDANITTFIKKQPNENHKFSYFAPNSAIFAEQYFIKILQQQLTQELFIFDNKELVSKIKNIGISLADMTESIAKGSSTGNDDLYLVTIVNDNGDLCETSVNGKKVSIEKDLLQPFIYGENVKKFEYCRQDFYLIYPYDENHKLITHETLKQKYPHAFAYFESIKDTLLKRKIPFKNNDFYKFSALRNAKYYKTHKILLPDMLPAPRFGFDNIGLFHNAGIHTIQLKKEFLGMDMFMLGILNSKVFWFFITHTSASLSGKSYRITPNYLTGFSIPCIDSSNQHLYEQITELVRQILESKKQSKDTQELESKLDKMVYELYGLNNDEIKIIENG</sequence>
<evidence type="ECO:0000313" key="12">
    <source>
        <dbReference type="Proteomes" id="UP000018688"/>
    </source>
</evidence>
<feature type="compositionally biased region" description="Polar residues" evidence="8">
    <location>
        <begin position="604"/>
        <end position="614"/>
    </location>
</feature>
<evidence type="ECO:0000256" key="7">
    <source>
        <dbReference type="ARBA" id="ARBA00047942"/>
    </source>
</evidence>
<organism evidence="11 12">
    <name type="scientific">Helicobacter canis NCTC 12740</name>
    <dbReference type="NCBI Taxonomy" id="1357399"/>
    <lineage>
        <taxon>Bacteria</taxon>
        <taxon>Pseudomonadati</taxon>
        <taxon>Campylobacterota</taxon>
        <taxon>Epsilonproteobacteria</taxon>
        <taxon>Campylobacterales</taxon>
        <taxon>Helicobacteraceae</taxon>
        <taxon>Helicobacter</taxon>
    </lineage>
</organism>
<feature type="compositionally biased region" description="Basic and acidic residues" evidence="8">
    <location>
        <begin position="252"/>
        <end position="266"/>
    </location>
</feature>
<dbReference type="GO" id="GO:0032259">
    <property type="term" value="P:methylation"/>
    <property type="evidence" value="ECO:0007669"/>
    <property type="project" value="UniProtKB-KW"/>
</dbReference>
<dbReference type="Pfam" id="PF12950">
    <property type="entry name" value="TaqI_C"/>
    <property type="match status" value="1"/>
</dbReference>
<accession>V8CEZ7</accession>
<dbReference type="RefSeq" id="WP_023930527.1">
    <property type="nucleotide sequence ID" value="NZ_KI669458.1"/>
</dbReference>
<comment type="catalytic activity">
    <reaction evidence="7">
        <text>a 2'-deoxyadenosine in DNA + S-adenosyl-L-methionine = an N(6)-methyl-2'-deoxyadenosine in DNA + S-adenosyl-L-homocysteine + H(+)</text>
        <dbReference type="Rhea" id="RHEA:15197"/>
        <dbReference type="Rhea" id="RHEA-COMP:12418"/>
        <dbReference type="Rhea" id="RHEA-COMP:12419"/>
        <dbReference type="ChEBI" id="CHEBI:15378"/>
        <dbReference type="ChEBI" id="CHEBI:57856"/>
        <dbReference type="ChEBI" id="CHEBI:59789"/>
        <dbReference type="ChEBI" id="CHEBI:90615"/>
        <dbReference type="ChEBI" id="CHEBI:90616"/>
        <dbReference type="EC" id="2.1.1.72"/>
    </reaction>
</comment>
<name>V8CEZ7_9HELI</name>
<evidence type="ECO:0000256" key="3">
    <source>
        <dbReference type="ARBA" id="ARBA00022679"/>
    </source>
</evidence>
<dbReference type="EMBL" id="AZJJ01000007">
    <property type="protein sequence ID" value="ETD25677.1"/>
    <property type="molecule type" value="Genomic_DNA"/>
</dbReference>
<keyword evidence="5" id="KW-0680">Restriction system</keyword>
<evidence type="ECO:0000256" key="2">
    <source>
        <dbReference type="ARBA" id="ARBA00022603"/>
    </source>
</evidence>
<dbReference type="InterPro" id="IPR050953">
    <property type="entry name" value="N4_N6_ade-DNA_methylase"/>
</dbReference>
<feature type="compositionally biased region" description="Basic and acidic residues" evidence="8">
    <location>
        <begin position="230"/>
        <end position="240"/>
    </location>
</feature>
<proteinExistence type="predicted"/>
<dbReference type="PATRIC" id="fig|1357399.3.peg.1578"/>
<keyword evidence="12" id="KW-1185">Reference proteome</keyword>
<evidence type="ECO:0000256" key="8">
    <source>
        <dbReference type="SAM" id="MobiDB-lite"/>
    </source>
</evidence>
<dbReference type="GO" id="GO:0003677">
    <property type="term" value="F:DNA binding"/>
    <property type="evidence" value="ECO:0007669"/>
    <property type="project" value="UniProtKB-KW"/>
</dbReference>
<evidence type="ECO:0000259" key="9">
    <source>
        <dbReference type="Pfam" id="PF07669"/>
    </source>
</evidence>
<dbReference type="STRING" id="1357399.HMPREF2087_01505"/>
<keyword evidence="2" id="KW-0489">Methyltransferase</keyword>
<gene>
    <name evidence="11" type="ORF">HMPREF2087_01505</name>
</gene>
<comment type="caution">
    <text evidence="11">The sequence shown here is derived from an EMBL/GenBank/DDBJ whole genome shotgun (WGS) entry which is preliminary data.</text>
</comment>
<feature type="domain" description="TaqI-like C-terminal specificity" evidence="10">
    <location>
        <begin position="1069"/>
        <end position="1224"/>
    </location>
</feature>
<evidence type="ECO:0000256" key="5">
    <source>
        <dbReference type="ARBA" id="ARBA00022747"/>
    </source>
</evidence>
<dbReference type="PANTHER" id="PTHR33841">
    <property type="entry name" value="DNA METHYLTRANSFERASE YEEA-RELATED"/>
    <property type="match status" value="1"/>
</dbReference>
<reference evidence="11 12" key="1">
    <citation type="submission" date="2013-10" db="EMBL/GenBank/DDBJ databases">
        <title>The Genome Sequence of Helicobacter canis NCTC 12740.</title>
        <authorList>
            <consortium name="The Broad Institute Genomics Platform"/>
            <person name="Earl A."/>
            <person name="Fox J.G."/>
            <person name="Shen Z."/>
            <person name="Young S.K."/>
            <person name="Zeng Q."/>
            <person name="Gargeya S."/>
            <person name="Fitzgerald M."/>
            <person name="Abouelleil A."/>
            <person name="Alvarado L."/>
            <person name="Chapman S.B."/>
            <person name="Gainer-Dewar J."/>
            <person name="Goldberg J."/>
            <person name="Griggs A."/>
            <person name="Gujja S."/>
            <person name="Hansen M."/>
            <person name="Howarth C."/>
            <person name="Imamovic A."/>
            <person name="Ireland A."/>
            <person name="Larimer J."/>
            <person name="McCowan C."/>
            <person name="Murphy C."/>
            <person name="Pearson M."/>
            <person name="Poon T.W."/>
            <person name="Priest M."/>
            <person name="Roberts A."/>
            <person name="Saif S."/>
            <person name="Shea T."/>
            <person name="Sykes S."/>
            <person name="Wortman J."/>
            <person name="Nusbaum C."/>
            <person name="Birren B."/>
        </authorList>
    </citation>
    <scope>NUCLEOTIDE SEQUENCE [LARGE SCALE GENOMIC DNA]</scope>
    <source>
        <strain evidence="11 12">NCTC 12740</strain>
    </source>
</reference>
<dbReference type="Gene3D" id="3.40.50.150">
    <property type="entry name" value="Vaccinia Virus protein VP39"/>
    <property type="match status" value="1"/>
</dbReference>
<dbReference type="EC" id="2.1.1.72" evidence="1"/>
<keyword evidence="3" id="KW-0808">Transferase</keyword>
<evidence type="ECO:0000259" key="10">
    <source>
        <dbReference type="Pfam" id="PF12950"/>
    </source>
</evidence>
<feature type="region of interest" description="Disordered" evidence="8">
    <location>
        <begin position="585"/>
        <end position="623"/>
    </location>
</feature>
<dbReference type="OrthoDB" id="9761012at2"/>
<dbReference type="GO" id="GO:0009307">
    <property type="term" value="P:DNA restriction-modification system"/>
    <property type="evidence" value="ECO:0007669"/>
    <property type="project" value="UniProtKB-KW"/>
</dbReference>
<dbReference type="InterPro" id="IPR025931">
    <property type="entry name" value="TaqI_C"/>
</dbReference>
<evidence type="ECO:0000256" key="6">
    <source>
        <dbReference type="ARBA" id="ARBA00023125"/>
    </source>
</evidence>
<dbReference type="Pfam" id="PF07669">
    <property type="entry name" value="Eco57I"/>
    <property type="match status" value="1"/>
</dbReference>
<evidence type="ECO:0000313" key="11">
    <source>
        <dbReference type="EMBL" id="ETD25677.1"/>
    </source>
</evidence>
<dbReference type="Proteomes" id="UP000018688">
    <property type="component" value="Unassembled WGS sequence"/>
</dbReference>
<feature type="compositionally biased region" description="Basic and acidic residues" evidence="8">
    <location>
        <begin position="592"/>
        <end position="603"/>
    </location>
</feature>
<dbReference type="eggNOG" id="COG0827">
    <property type="taxonomic scope" value="Bacteria"/>
</dbReference>
<dbReference type="HOGENOM" id="CLU_002539_1_0_7"/>
<feature type="domain" description="Type II methyltransferase M.TaqI-like" evidence="9">
    <location>
        <begin position="727"/>
        <end position="945"/>
    </location>
</feature>
<keyword evidence="4" id="KW-0949">S-adenosyl-L-methionine</keyword>
<dbReference type="PRINTS" id="PR00507">
    <property type="entry name" value="N12N6MTFRASE"/>
</dbReference>